<reference evidence="3" key="1">
    <citation type="submission" date="2020-05" db="EMBL/GenBank/DDBJ databases">
        <title>Frigoriglobus tundricola gen. nov., sp. nov., a psychrotolerant cellulolytic planctomycete of the family Gemmataceae with two divergent copies of 16S rRNA gene.</title>
        <authorList>
            <person name="Kulichevskaya I.S."/>
            <person name="Ivanova A.A."/>
            <person name="Naumoff D.G."/>
            <person name="Beletsky A.V."/>
            <person name="Rijpstra W.I.C."/>
            <person name="Sinninghe Damste J.S."/>
            <person name="Mardanov A.V."/>
            <person name="Ravin N.V."/>
            <person name="Dedysh S.N."/>
        </authorList>
    </citation>
    <scope>NUCLEOTIDE SEQUENCE [LARGE SCALE GENOMIC DNA]</scope>
    <source>
        <strain evidence="3">PL17</strain>
    </source>
</reference>
<keyword evidence="3" id="KW-1185">Reference proteome</keyword>
<gene>
    <name evidence="2" type="ORF">FTUN_8367</name>
</gene>
<protein>
    <submittedName>
        <fullName evidence="2">Uncharacterized protein</fullName>
    </submittedName>
</protein>
<dbReference type="EMBL" id="CP053452">
    <property type="protein sequence ID" value="QJX00735.1"/>
    <property type="molecule type" value="Genomic_DNA"/>
</dbReference>
<evidence type="ECO:0000313" key="2">
    <source>
        <dbReference type="EMBL" id="QJX00735.1"/>
    </source>
</evidence>
<name>A0A6M5Z4T6_9BACT</name>
<dbReference type="Proteomes" id="UP000503447">
    <property type="component" value="Chromosome"/>
</dbReference>
<organism evidence="2 3">
    <name type="scientific">Frigoriglobus tundricola</name>
    <dbReference type="NCBI Taxonomy" id="2774151"/>
    <lineage>
        <taxon>Bacteria</taxon>
        <taxon>Pseudomonadati</taxon>
        <taxon>Planctomycetota</taxon>
        <taxon>Planctomycetia</taxon>
        <taxon>Gemmatales</taxon>
        <taxon>Gemmataceae</taxon>
        <taxon>Frigoriglobus</taxon>
    </lineage>
</organism>
<keyword evidence="1" id="KW-0472">Membrane</keyword>
<feature type="transmembrane region" description="Helical" evidence="1">
    <location>
        <begin position="41"/>
        <end position="73"/>
    </location>
</feature>
<keyword evidence="1" id="KW-1133">Transmembrane helix</keyword>
<dbReference type="RefSeq" id="WP_171475428.1">
    <property type="nucleotide sequence ID" value="NZ_CP053452.2"/>
</dbReference>
<accession>A0A6M5Z4T6</accession>
<sequence>MDTQLGWTFTGIAALFSLGLVPGLAARFYPTRPGFFTRFAVPVIFAVMATASFAGFSTPVLVTVAVLGTAVIITRKKTTAVKAGATESVQ</sequence>
<evidence type="ECO:0000256" key="1">
    <source>
        <dbReference type="SAM" id="Phobius"/>
    </source>
</evidence>
<proteinExistence type="predicted"/>
<dbReference type="AlphaFoldDB" id="A0A6M5Z4T6"/>
<keyword evidence="1" id="KW-0812">Transmembrane</keyword>
<evidence type="ECO:0000313" key="3">
    <source>
        <dbReference type="Proteomes" id="UP000503447"/>
    </source>
</evidence>
<dbReference type="KEGG" id="ftj:FTUN_8367"/>